<dbReference type="InterPro" id="IPR034746">
    <property type="entry name" value="POTRA"/>
</dbReference>
<dbReference type="InterPro" id="IPR010827">
    <property type="entry name" value="BamA/TamA_POTRA"/>
</dbReference>
<keyword evidence="10" id="KW-1185">Reference proteome</keyword>
<comment type="caution">
    <text evidence="9">The sequence shown here is derived from an EMBL/GenBank/DDBJ whole genome shotgun (WGS) entry which is preliminary data.</text>
</comment>
<organism evidence="9 10">
    <name type="scientific">Denitromonas halophila</name>
    <dbReference type="NCBI Taxonomy" id="1629404"/>
    <lineage>
        <taxon>Bacteria</taxon>
        <taxon>Pseudomonadati</taxon>
        <taxon>Pseudomonadota</taxon>
        <taxon>Betaproteobacteria</taxon>
        <taxon>Rhodocyclales</taxon>
        <taxon>Zoogloeaceae</taxon>
        <taxon>Denitromonas</taxon>
    </lineage>
</organism>
<feature type="domain" description="POTRA" evidence="8">
    <location>
        <begin position="194"/>
        <end position="268"/>
    </location>
</feature>
<evidence type="ECO:0000256" key="3">
    <source>
        <dbReference type="ARBA" id="ARBA00022692"/>
    </source>
</evidence>
<evidence type="ECO:0000256" key="6">
    <source>
        <dbReference type="ARBA" id="ARBA00023237"/>
    </source>
</evidence>
<dbReference type="PANTHER" id="PTHR12815:SF47">
    <property type="entry name" value="TRANSLOCATION AND ASSEMBLY MODULE SUBUNIT TAMA"/>
    <property type="match status" value="1"/>
</dbReference>
<dbReference type="PANTHER" id="PTHR12815">
    <property type="entry name" value="SORTING AND ASSEMBLY MACHINERY SAMM50 PROTEIN FAMILY MEMBER"/>
    <property type="match status" value="1"/>
</dbReference>
<dbReference type="OrthoDB" id="9769707at2"/>
<evidence type="ECO:0000256" key="5">
    <source>
        <dbReference type="ARBA" id="ARBA00023136"/>
    </source>
</evidence>
<dbReference type="GO" id="GO:0019867">
    <property type="term" value="C:outer membrane"/>
    <property type="evidence" value="ECO:0007669"/>
    <property type="project" value="InterPro"/>
</dbReference>
<proteinExistence type="predicted"/>
<evidence type="ECO:0000256" key="4">
    <source>
        <dbReference type="ARBA" id="ARBA00022729"/>
    </source>
</evidence>
<keyword evidence="2" id="KW-1134">Transmembrane beta strand</keyword>
<keyword evidence="6" id="KW-0998">Cell outer membrane</keyword>
<comment type="subcellular location">
    <subcellularLocation>
        <location evidence="1">Membrane</location>
    </subcellularLocation>
</comment>
<sequence>MIFRPVCRWVLGLCWCFSAVSYAAAPIALDAPEAVRDLLTAHLSTLREDALPNAADDRERQALIRRTRKEVEALLATEGYFTPTVSRVGDSRSPMEVKVILGPRAEISVVDIAFSGALADPAHADRRDQLKQSWQLPVGASFRQADWDGAKGHLLDAVAYRDFAAARLVKTRAEVDPETARVRLAVTIDSGPAFTMGSLNIEGLQDYPSDLVSRYNLIEPGDPYDLDRLLEFQRVLQSTAYFSSVVVNVATRDVSPEQVPIQVSVVEAPPKRVGLGVGFSSNNGYRTEASYRNANLLGRGWILTTGLRLQQREQLAYADVFLPPERGGRQDSFGALTERSDTQGLKITNSAIGIARKHQRDDIETHLALKLQRETYAPEGVEESNRKALSLNWTWTWRKVDNLLDPREGFVLSGQIGGGAKAALSDQNFLRLAGRLVRYQPVGERDVFILRADGGITLAPSRDDIPQDFLFRTGGAQSVRGYAYQSLGVTEGSATVGGRYMAAVSAEYVHWLDNTWGIAGFVDAGNATDERETFRFKAGYGLGARWRSPAGPLAVDLAYGHDDRTLRLHFAIAVAF</sequence>
<dbReference type="Gene3D" id="2.40.160.50">
    <property type="entry name" value="membrane protein fhac: a member of the omp85/tpsb transporter family"/>
    <property type="match status" value="1"/>
</dbReference>
<reference evidence="9 10" key="1">
    <citation type="submission" date="2019-07" db="EMBL/GenBank/DDBJ databases">
        <title>The pathways for chlorine oxyanion respiration interact through the shared metabolite chlorate.</title>
        <authorList>
            <person name="Barnum T.P."/>
            <person name="Cheng Y."/>
            <person name="Hill K.A."/>
            <person name="Lucas L.N."/>
            <person name="Carlson H.K."/>
            <person name="Coates J.D."/>
        </authorList>
    </citation>
    <scope>NUCLEOTIDE SEQUENCE [LARGE SCALE GENOMIC DNA]</scope>
    <source>
        <strain evidence="9 10">SFB-3</strain>
    </source>
</reference>
<evidence type="ECO:0000313" key="9">
    <source>
        <dbReference type="EMBL" id="TVO50948.1"/>
    </source>
</evidence>
<keyword evidence="3" id="KW-0812">Transmembrane</keyword>
<gene>
    <name evidence="9" type="ORF">FHP91_20255</name>
</gene>
<dbReference type="Pfam" id="PF01103">
    <property type="entry name" value="Omp85"/>
    <property type="match status" value="1"/>
</dbReference>
<evidence type="ECO:0000259" key="8">
    <source>
        <dbReference type="PROSITE" id="PS51779"/>
    </source>
</evidence>
<dbReference type="InterPro" id="IPR000184">
    <property type="entry name" value="Bac_surfAg_D15"/>
</dbReference>
<name>A0A557QDE8_9RHOO</name>
<dbReference type="InterPro" id="IPR039910">
    <property type="entry name" value="D15-like"/>
</dbReference>
<evidence type="ECO:0000313" key="10">
    <source>
        <dbReference type="Proteomes" id="UP000319502"/>
    </source>
</evidence>
<feature type="chain" id="PRO_5021916610" evidence="7">
    <location>
        <begin position="24"/>
        <end position="576"/>
    </location>
</feature>
<dbReference type="EMBL" id="VMNK01000023">
    <property type="protein sequence ID" value="TVO50948.1"/>
    <property type="molecule type" value="Genomic_DNA"/>
</dbReference>
<accession>A0A557QDE8</accession>
<evidence type="ECO:0000256" key="2">
    <source>
        <dbReference type="ARBA" id="ARBA00022452"/>
    </source>
</evidence>
<evidence type="ECO:0000256" key="7">
    <source>
        <dbReference type="SAM" id="SignalP"/>
    </source>
</evidence>
<dbReference type="AlphaFoldDB" id="A0A557QDE8"/>
<dbReference type="Gene3D" id="3.10.20.310">
    <property type="entry name" value="membrane protein fhac"/>
    <property type="match status" value="2"/>
</dbReference>
<dbReference type="PROSITE" id="PS51779">
    <property type="entry name" value="POTRA"/>
    <property type="match status" value="1"/>
</dbReference>
<dbReference type="Proteomes" id="UP000319502">
    <property type="component" value="Unassembled WGS sequence"/>
</dbReference>
<keyword evidence="5" id="KW-0472">Membrane</keyword>
<feature type="signal peptide" evidence="7">
    <location>
        <begin position="1"/>
        <end position="23"/>
    </location>
</feature>
<protein>
    <submittedName>
        <fullName evidence="9">Outer membrane protein assembly factor</fullName>
    </submittedName>
</protein>
<keyword evidence="4 7" id="KW-0732">Signal</keyword>
<evidence type="ECO:0000256" key="1">
    <source>
        <dbReference type="ARBA" id="ARBA00004370"/>
    </source>
</evidence>
<dbReference type="RefSeq" id="WP_144311286.1">
    <property type="nucleotide sequence ID" value="NZ_VMNK01000023.1"/>
</dbReference>
<dbReference type="Pfam" id="PF07244">
    <property type="entry name" value="POTRA"/>
    <property type="match status" value="1"/>
</dbReference>